<dbReference type="Proteomes" id="UP000237271">
    <property type="component" value="Unassembled WGS sequence"/>
</dbReference>
<keyword evidence="4" id="KW-0964">Secreted</keyword>
<evidence type="ECO:0000256" key="2">
    <source>
        <dbReference type="ARBA" id="ARBA00004613"/>
    </source>
</evidence>
<protein>
    <submittedName>
        <fullName evidence="9">RxLR effector</fullName>
    </submittedName>
</protein>
<evidence type="ECO:0000256" key="1">
    <source>
        <dbReference type="ARBA" id="ARBA00004340"/>
    </source>
</evidence>
<comment type="caution">
    <text evidence="9">The sequence shown here is derived from an EMBL/GenBank/DDBJ whole genome shotgun (WGS) entry which is preliminary data.</text>
</comment>
<evidence type="ECO:0000256" key="7">
    <source>
        <dbReference type="SAM" id="SignalP"/>
    </source>
</evidence>
<comment type="subcellular location">
    <subcellularLocation>
        <location evidence="1">Host cell</location>
    </subcellularLocation>
    <subcellularLocation>
        <location evidence="2">Secreted</location>
    </subcellularLocation>
</comment>
<dbReference type="GO" id="GO:0005576">
    <property type="term" value="C:extracellular region"/>
    <property type="evidence" value="ECO:0007669"/>
    <property type="project" value="UniProtKB-SubCell"/>
</dbReference>
<accession>A0A2P4WXZ8</accession>
<keyword evidence="6" id="KW-0843">Virulence</keyword>
<evidence type="ECO:0000313" key="9">
    <source>
        <dbReference type="EMBL" id="POM58176.1"/>
    </source>
</evidence>
<evidence type="ECO:0000313" key="10">
    <source>
        <dbReference type="Proteomes" id="UP000237271"/>
    </source>
</evidence>
<proteinExistence type="inferred from homology"/>
<evidence type="ECO:0000256" key="3">
    <source>
        <dbReference type="ARBA" id="ARBA00010400"/>
    </source>
</evidence>
<dbReference type="EMBL" id="NCKW01020331">
    <property type="protein sequence ID" value="POM58176.1"/>
    <property type="molecule type" value="Genomic_DNA"/>
</dbReference>
<sequence>MVHRGMALLVVATVIVIFDATLAIANTNLTASQNPVVYSTHEVDMTNTTNRRLATNGDGKDEERVVSGVKKLTPEKINGWLNKNKPVDEVFTKLMLPQRGEDLVRNRRFLTWVKYVDDFNRKHPQQATSMAPTLAAKYNENTLLQILQAARQSESTSGIATKLEAELIQWSMAVGKSPTTVFKFFTHHYVDKLLQIPQFLTWLKYVDDFNLKHPQQTTSIPVVIASHYLFSGVLIFLKAARKSENTKSIATRFESEAIKRSMTDGLSPTNVFKLFAPEKITEGLLQMPQFVSWLKYVDEFKVKHPGNDAAAILAMVNRYGDTALFKMLEAAMKISSMKDIATKLEGELWNSWRITKKNKKKPYEVFLALELNKTGEKLFSNPNFSTWVNYLNMYNKENPGSKERMITSVFHNYRNDFWSITKMTMNDVDEGTVKIAKQLQAEQFDDWLRRKEPPKFVFAELHLSDDANLFSNANIRIWMKYLDVFNKRYPEMKTNTIATLLYHYSDEEVAQILAAARKNPWTEKIATNLQMALVNTWVRDLKDPTEVSKLLKVDMSDGLMQTYLKKFKWAMSSTGDKLFDRPHLETYLKYVEFYKAKHPGEVKSTVAILTSRYGDEALAKVIAESKRISKWKEMAQNLEAEQLQNWLSTGKSSEEVFRLLKLDQTGENMLENVLYPTWATFAKKLLPKQRRPEKVYSIDTLMGIYTEEQLLAILVAGNKRPSLKMKAMSYWDKLRRKWIDVDRC</sequence>
<gene>
    <name evidence="9" type="ORF">PHPALM_37216</name>
</gene>
<evidence type="ECO:0000259" key="8">
    <source>
        <dbReference type="Pfam" id="PF22748"/>
    </source>
</evidence>
<feature type="signal peptide" evidence="7">
    <location>
        <begin position="1"/>
        <end position="23"/>
    </location>
</feature>
<reference evidence="9 10" key="1">
    <citation type="journal article" date="2017" name="Genome Biol. Evol.">
        <title>Phytophthora megakarya and P. palmivora, closely related causal agents of cacao black pod rot, underwent increases in genome sizes and gene numbers by different mechanisms.</title>
        <authorList>
            <person name="Ali S.S."/>
            <person name="Shao J."/>
            <person name="Lary D.J."/>
            <person name="Kronmiller B."/>
            <person name="Shen D."/>
            <person name="Strem M.D."/>
            <person name="Amoako-Attah I."/>
            <person name="Akrofi A.Y."/>
            <person name="Begoude B.A."/>
            <person name="Ten Hoopen G.M."/>
            <person name="Coulibaly K."/>
            <person name="Kebe B.I."/>
            <person name="Melnick R.L."/>
            <person name="Guiltinan M.J."/>
            <person name="Tyler B.M."/>
            <person name="Meinhardt L.W."/>
            <person name="Bailey B.A."/>
        </authorList>
    </citation>
    <scope>NUCLEOTIDE SEQUENCE [LARGE SCALE GENOMIC DNA]</scope>
    <source>
        <strain evidence="10">sbr112.9</strain>
    </source>
</reference>
<name>A0A2P4WXZ8_9STRA</name>
<dbReference type="GO" id="GO:0043657">
    <property type="term" value="C:host cell"/>
    <property type="evidence" value="ECO:0007669"/>
    <property type="project" value="UniProtKB-SubCell"/>
</dbReference>
<dbReference type="InterPro" id="IPR054463">
    <property type="entry name" value="PexRD54_WY"/>
</dbReference>
<feature type="domain" description="RxLR effector PexRD54 WY" evidence="8">
    <location>
        <begin position="359"/>
        <end position="390"/>
    </location>
</feature>
<keyword evidence="5 7" id="KW-0732">Signal</keyword>
<evidence type="ECO:0000256" key="6">
    <source>
        <dbReference type="ARBA" id="ARBA00023026"/>
    </source>
</evidence>
<comment type="similarity">
    <text evidence="3">Belongs to the RxLR effector family.</text>
</comment>
<evidence type="ECO:0000256" key="4">
    <source>
        <dbReference type="ARBA" id="ARBA00022525"/>
    </source>
</evidence>
<feature type="chain" id="PRO_5015157334" evidence="7">
    <location>
        <begin position="24"/>
        <end position="744"/>
    </location>
</feature>
<organism evidence="9 10">
    <name type="scientific">Phytophthora palmivora</name>
    <dbReference type="NCBI Taxonomy" id="4796"/>
    <lineage>
        <taxon>Eukaryota</taxon>
        <taxon>Sar</taxon>
        <taxon>Stramenopiles</taxon>
        <taxon>Oomycota</taxon>
        <taxon>Peronosporomycetes</taxon>
        <taxon>Peronosporales</taxon>
        <taxon>Peronosporaceae</taxon>
        <taxon>Phytophthora</taxon>
    </lineage>
</organism>
<dbReference type="OrthoDB" id="110891at2759"/>
<keyword evidence="10" id="KW-1185">Reference proteome</keyword>
<dbReference type="AlphaFoldDB" id="A0A2P4WXZ8"/>
<dbReference type="Pfam" id="PF22748">
    <property type="entry name" value="PexRD54_WY"/>
    <property type="match status" value="1"/>
</dbReference>
<evidence type="ECO:0000256" key="5">
    <source>
        <dbReference type="ARBA" id="ARBA00022729"/>
    </source>
</evidence>